<keyword evidence="2" id="KW-1185">Reference proteome</keyword>
<accession>A0AAP2CT11</accession>
<dbReference type="EMBL" id="JADQAZ010000003">
    <property type="protein sequence ID" value="MBT0958727.1"/>
    <property type="molecule type" value="Genomic_DNA"/>
</dbReference>
<evidence type="ECO:0000313" key="2">
    <source>
        <dbReference type="Proteomes" id="UP001315686"/>
    </source>
</evidence>
<protein>
    <submittedName>
        <fullName evidence="1">Uncharacterized protein</fullName>
    </submittedName>
</protein>
<proteinExistence type="predicted"/>
<dbReference type="RefSeq" id="WP_327794948.1">
    <property type="nucleotide sequence ID" value="NZ_JADQAZ010000003.1"/>
</dbReference>
<sequence length="250" mass="28053">MEPSPKRKRIYLATDWERYVEEASGSCTHGSLDHAAFTVSAEGFVTRRGFALGACHSAGHFAVHPKGGGFDTWPVAEHFIGHFDCYACYGEVWEYAGRLNAVRSFGRDYVAPEQFAPMPRVGCARAYVDAKYTFVGFHWHTVLSDECIADYGIDMEAVKALAWRVETLPHSGAAGALYDIRFCERAEDWESVADVMIDLTLRADQHHFDQEGLESMCGEVDAQGAHTMGKRDVVRWREWLYPEGTVFPEA</sequence>
<evidence type="ECO:0000313" key="1">
    <source>
        <dbReference type="EMBL" id="MBT0958727.1"/>
    </source>
</evidence>
<organism evidence="1 2">
    <name type="scientific">Harenicola maris</name>
    <dbReference type="NCBI Taxonomy" id="2841044"/>
    <lineage>
        <taxon>Bacteria</taxon>
        <taxon>Pseudomonadati</taxon>
        <taxon>Pseudomonadota</taxon>
        <taxon>Alphaproteobacteria</taxon>
        <taxon>Rhodobacterales</taxon>
        <taxon>Paracoccaceae</taxon>
        <taxon>Harenicola</taxon>
    </lineage>
</organism>
<comment type="caution">
    <text evidence="1">The sequence shown here is derived from an EMBL/GenBank/DDBJ whole genome shotgun (WGS) entry which is preliminary data.</text>
</comment>
<name>A0AAP2CT11_9RHOB</name>
<reference evidence="1 2" key="1">
    <citation type="journal article" date="2021" name="Arch. Microbiol.">
        <title>Harenicola maris gen. nov., sp. nov. isolated from the Sea of Japan shallow sediments.</title>
        <authorList>
            <person name="Romanenko L.A."/>
            <person name="Kurilenko V.V."/>
            <person name="Chernysheva N.Y."/>
            <person name="Tekutyeva L.A."/>
            <person name="Velansky P.V."/>
            <person name="Svetashev V.I."/>
            <person name="Isaeva M.P."/>
        </authorList>
    </citation>
    <scope>NUCLEOTIDE SEQUENCE [LARGE SCALE GENOMIC DNA]</scope>
    <source>
        <strain evidence="1 2">KMM 3653</strain>
    </source>
</reference>
<dbReference type="AlphaFoldDB" id="A0AAP2CT11"/>
<gene>
    <name evidence="1" type="ORF">IV417_15160</name>
</gene>
<dbReference type="Proteomes" id="UP001315686">
    <property type="component" value="Unassembled WGS sequence"/>
</dbReference>